<feature type="binding site" evidence="11">
    <location>
        <position position="134"/>
    </location>
    <ligand>
        <name>NAD(+)</name>
        <dbReference type="ChEBI" id="CHEBI:57540"/>
    </ligand>
</feature>
<dbReference type="InterPro" id="IPR004149">
    <property type="entry name" value="Znf_DNAligase_C4"/>
</dbReference>
<dbReference type="InterPro" id="IPR033136">
    <property type="entry name" value="DNA_ligase_CS"/>
</dbReference>
<dbReference type="InterPro" id="IPR004150">
    <property type="entry name" value="NAD_DNA_ligase_OB"/>
</dbReference>
<feature type="binding site" evidence="11">
    <location>
        <position position="403"/>
    </location>
    <ligand>
        <name>Zn(2+)</name>
        <dbReference type="ChEBI" id="CHEBI:29105"/>
    </ligand>
</feature>
<feature type="active site" description="N6-AMP-lysine intermediate" evidence="11">
    <location>
        <position position="113"/>
    </location>
</feature>
<dbReference type="PANTHER" id="PTHR23389:SF9">
    <property type="entry name" value="DNA LIGASE"/>
    <property type="match status" value="1"/>
</dbReference>
<dbReference type="GO" id="GO:0003911">
    <property type="term" value="F:DNA ligase (NAD+) activity"/>
    <property type="evidence" value="ECO:0007669"/>
    <property type="project" value="UniProtKB-EC"/>
</dbReference>
<comment type="caution">
    <text evidence="13">The sequence shown here is derived from an EMBL/GenBank/DDBJ whole genome shotgun (WGS) entry which is preliminary data.</text>
</comment>
<feature type="binding site" evidence="11">
    <location>
        <position position="309"/>
    </location>
    <ligand>
        <name>NAD(+)</name>
        <dbReference type="ChEBI" id="CHEBI:57540"/>
    </ligand>
</feature>
<evidence type="ECO:0000259" key="12">
    <source>
        <dbReference type="PROSITE" id="PS50172"/>
    </source>
</evidence>
<dbReference type="NCBIfam" id="TIGR00575">
    <property type="entry name" value="dnlj"/>
    <property type="match status" value="1"/>
</dbReference>
<comment type="cofactor">
    <cofactor evidence="11">
        <name>Mg(2+)</name>
        <dbReference type="ChEBI" id="CHEBI:18420"/>
    </cofactor>
    <cofactor evidence="11">
        <name>Mn(2+)</name>
        <dbReference type="ChEBI" id="CHEBI:29035"/>
    </cofactor>
</comment>
<dbReference type="InterPro" id="IPR010994">
    <property type="entry name" value="RuvA_2-like"/>
</dbReference>
<keyword evidence="9 11" id="KW-0234">DNA repair</keyword>
<proteinExistence type="inferred from homology"/>
<evidence type="ECO:0000256" key="7">
    <source>
        <dbReference type="ARBA" id="ARBA00022842"/>
    </source>
</evidence>
<dbReference type="Gene3D" id="1.10.150.20">
    <property type="entry name" value="5' to 3' exonuclease, C-terminal subdomain"/>
    <property type="match status" value="2"/>
</dbReference>
<dbReference type="RefSeq" id="WP_210646303.1">
    <property type="nucleotide sequence ID" value="NZ_JAGFBU010000004.1"/>
</dbReference>
<dbReference type="SUPFAM" id="SSF50249">
    <property type="entry name" value="Nucleic acid-binding proteins"/>
    <property type="match status" value="1"/>
</dbReference>
<feature type="binding site" evidence="11">
    <location>
        <begin position="31"/>
        <end position="35"/>
    </location>
    <ligand>
        <name>NAD(+)</name>
        <dbReference type="ChEBI" id="CHEBI:57540"/>
    </ligand>
</feature>
<dbReference type="SMART" id="SM00532">
    <property type="entry name" value="LIGANc"/>
    <property type="match status" value="1"/>
</dbReference>
<keyword evidence="14" id="KW-1185">Reference proteome</keyword>
<dbReference type="Gene3D" id="6.20.10.30">
    <property type="match status" value="1"/>
</dbReference>
<name>A0ABS5CUW8_9FLAO</name>
<feature type="binding site" evidence="11">
    <location>
        <position position="111"/>
    </location>
    <ligand>
        <name>NAD(+)</name>
        <dbReference type="ChEBI" id="CHEBI:57540"/>
    </ligand>
</feature>
<gene>
    <name evidence="11 13" type="primary">ligA</name>
    <name evidence="13" type="ORF">J3S90_11485</name>
</gene>
<reference evidence="13 14" key="1">
    <citation type="submission" date="2021-03" db="EMBL/GenBank/DDBJ databases">
        <title>Flavobacterium Flabelliformis Sp. Nov. And Flavobacterium Geliluteum Sp. Nov., Two Novel Multidrug Resistant Psychrophilic Species Isolated From Antarctica.</title>
        <authorList>
            <person name="Kralova S."/>
            <person name="Busse H.J."/>
            <person name="Bezdicek M."/>
            <person name="Nykrynova M."/>
            <person name="Kroupova E."/>
            <person name="Krsek D."/>
            <person name="Sedlacek I."/>
        </authorList>
    </citation>
    <scope>NUCLEOTIDE SEQUENCE [LARGE SCALE GENOMIC DNA]</scope>
    <source>
        <strain evidence="13 14">P4023</strain>
    </source>
</reference>
<evidence type="ECO:0000256" key="3">
    <source>
        <dbReference type="ARBA" id="ARBA00022705"/>
    </source>
</evidence>
<dbReference type="SUPFAM" id="SSF52113">
    <property type="entry name" value="BRCT domain"/>
    <property type="match status" value="1"/>
</dbReference>
<keyword evidence="5 11" id="KW-0227">DNA damage</keyword>
<feature type="domain" description="BRCT" evidence="12">
    <location>
        <begin position="587"/>
        <end position="665"/>
    </location>
</feature>
<dbReference type="HAMAP" id="MF_01588">
    <property type="entry name" value="DNA_ligase_A"/>
    <property type="match status" value="1"/>
</dbReference>
<dbReference type="Pfam" id="PF03120">
    <property type="entry name" value="OB_DNA_ligase"/>
    <property type="match status" value="1"/>
</dbReference>
<dbReference type="InterPro" id="IPR013839">
    <property type="entry name" value="DNAligase_adenylation"/>
</dbReference>
<organism evidence="13 14">
    <name type="scientific">Flavobacterium flabelliforme</name>
    <dbReference type="NCBI Taxonomy" id="2816119"/>
    <lineage>
        <taxon>Bacteria</taxon>
        <taxon>Pseudomonadati</taxon>
        <taxon>Bacteroidota</taxon>
        <taxon>Flavobacteriia</taxon>
        <taxon>Flavobacteriales</taxon>
        <taxon>Flavobacteriaceae</taxon>
        <taxon>Flavobacterium</taxon>
    </lineage>
</organism>
<dbReference type="Pfam" id="PF00533">
    <property type="entry name" value="BRCT"/>
    <property type="match status" value="1"/>
</dbReference>
<dbReference type="Gene3D" id="1.10.287.610">
    <property type="entry name" value="Helix hairpin bin"/>
    <property type="match status" value="1"/>
</dbReference>
<comment type="catalytic activity">
    <reaction evidence="10 11">
        <text>NAD(+) + (deoxyribonucleotide)n-3'-hydroxyl + 5'-phospho-(deoxyribonucleotide)m = (deoxyribonucleotide)n+m + AMP + beta-nicotinamide D-nucleotide.</text>
        <dbReference type="EC" id="6.5.1.2"/>
    </reaction>
</comment>
<dbReference type="Pfam" id="PF03119">
    <property type="entry name" value="DNA_ligase_ZBD"/>
    <property type="match status" value="1"/>
</dbReference>
<feature type="binding site" evidence="11">
    <location>
        <position position="427"/>
    </location>
    <ligand>
        <name>Zn(2+)</name>
        <dbReference type="ChEBI" id="CHEBI:29105"/>
    </ligand>
</feature>
<accession>A0ABS5CUW8</accession>
<dbReference type="Pfam" id="PF01653">
    <property type="entry name" value="DNA_ligase_aden"/>
    <property type="match status" value="1"/>
</dbReference>
<dbReference type="Pfam" id="PF22745">
    <property type="entry name" value="Nlig-Ia"/>
    <property type="match status" value="1"/>
</dbReference>
<comment type="similarity">
    <text evidence="11">Belongs to the NAD-dependent DNA ligase family. LigA subfamily.</text>
</comment>
<evidence type="ECO:0000256" key="9">
    <source>
        <dbReference type="ARBA" id="ARBA00023204"/>
    </source>
</evidence>
<dbReference type="PROSITE" id="PS01056">
    <property type="entry name" value="DNA_LIGASE_N2"/>
    <property type="match status" value="1"/>
</dbReference>
<evidence type="ECO:0000256" key="8">
    <source>
        <dbReference type="ARBA" id="ARBA00023027"/>
    </source>
</evidence>
<evidence type="ECO:0000256" key="4">
    <source>
        <dbReference type="ARBA" id="ARBA00022723"/>
    </source>
</evidence>
<keyword evidence="11" id="KW-0464">Manganese</keyword>
<evidence type="ECO:0000256" key="2">
    <source>
        <dbReference type="ARBA" id="ARBA00022598"/>
    </source>
</evidence>
<dbReference type="PROSITE" id="PS50172">
    <property type="entry name" value="BRCT"/>
    <property type="match status" value="1"/>
</dbReference>
<dbReference type="Proteomes" id="UP000674217">
    <property type="component" value="Unassembled WGS sequence"/>
</dbReference>
<dbReference type="NCBIfam" id="NF005932">
    <property type="entry name" value="PRK07956.1"/>
    <property type="match status" value="1"/>
</dbReference>
<dbReference type="InterPro" id="IPR013840">
    <property type="entry name" value="DNAligase_N"/>
</dbReference>
<keyword evidence="7 11" id="KW-0460">Magnesium</keyword>
<dbReference type="Gene3D" id="3.40.50.10190">
    <property type="entry name" value="BRCT domain"/>
    <property type="match status" value="1"/>
</dbReference>
<dbReference type="Gene3D" id="2.40.50.140">
    <property type="entry name" value="Nucleic acid-binding proteins"/>
    <property type="match status" value="1"/>
</dbReference>
<evidence type="ECO:0000256" key="6">
    <source>
        <dbReference type="ARBA" id="ARBA00022833"/>
    </source>
</evidence>
<dbReference type="CDD" id="cd17748">
    <property type="entry name" value="BRCT_DNA_ligase_like"/>
    <property type="match status" value="1"/>
</dbReference>
<dbReference type="InterPro" id="IPR001679">
    <property type="entry name" value="DNA_ligase"/>
</dbReference>
<dbReference type="InterPro" id="IPR001357">
    <property type="entry name" value="BRCT_dom"/>
</dbReference>
<feature type="binding site" evidence="11">
    <location>
        <begin position="80"/>
        <end position="81"/>
    </location>
    <ligand>
        <name>NAD(+)</name>
        <dbReference type="ChEBI" id="CHEBI:57540"/>
    </ligand>
</feature>
<dbReference type="SMART" id="SM00278">
    <property type="entry name" value="HhH1"/>
    <property type="match status" value="4"/>
</dbReference>
<evidence type="ECO:0000256" key="11">
    <source>
        <dbReference type="HAMAP-Rule" id="MF_01588"/>
    </source>
</evidence>
<feature type="binding site" evidence="11">
    <location>
        <position position="170"/>
    </location>
    <ligand>
        <name>NAD(+)</name>
        <dbReference type="ChEBI" id="CHEBI:57540"/>
    </ligand>
</feature>
<evidence type="ECO:0000313" key="13">
    <source>
        <dbReference type="EMBL" id="MBP4142423.1"/>
    </source>
</evidence>
<evidence type="ECO:0000256" key="10">
    <source>
        <dbReference type="ARBA" id="ARBA00034005"/>
    </source>
</evidence>
<evidence type="ECO:0000256" key="1">
    <source>
        <dbReference type="ARBA" id="ARBA00004067"/>
    </source>
</evidence>
<dbReference type="Gene3D" id="3.30.470.30">
    <property type="entry name" value="DNA ligase/mRNA capping enzyme"/>
    <property type="match status" value="1"/>
</dbReference>
<comment type="function">
    <text evidence="1 11">DNA ligase that catalyzes the formation of phosphodiester linkages between 5'-phosphoryl and 3'-hydroxyl groups in double-stranded DNA using NAD as a coenzyme and as the energy source for the reaction. It is essential for DNA replication and repair of damaged DNA.</text>
</comment>
<dbReference type="PANTHER" id="PTHR23389">
    <property type="entry name" value="CHROMOSOME TRANSMISSION FIDELITY FACTOR 18"/>
    <property type="match status" value="1"/>
</dbReference>
<keyword evidence="6 11" id="KW-0862">Zinc</keyword>
<dbReference type="InterPro" id="IPR012340">
    <property type="entry name" value="NA-bd_OB-fold"/>
</dbReference>
<dbReference type="SMART" id="SM00292">
    <property type="entry name" value="BRCT"/>
    <property type="match status" value="1"/>
</dbReference>
<dbReference type="EMBL" id="JAGFBU010000004">
    <property type="protein sequence ID" value="MBP4142423.1"/>
    <property type="molecule type" value="Genomic_DNA"/>
</dbReference>
<dbReference type="InterPro" id="IPR003583">
    <property type="entry name" value="Hlx-hairpin-Hlx_DNA-bd_motif"/>
</dbReference>
<feature type="binding site" evidence="11">
    <location>
        <position position="285"/>
    </location>
    <ligand>
        <name>NAD(+)</name>
        <dbReference type="ChEBI" id="CHEBI:57540"/>
    </ligand>
</feature>
<dbReference type="PIRSF" id="PIRSF001604">
    <property type="entry name" value="LigA"/>
    <property type="match status" value="1"/>
</dbReference>
<feature type="binding site" evidence="11">
    <location>
        <position position="406"/>
    </location>
    <ligand>
        <name>Zn(2+)</name>
        <dbReference type="ChEBI" id="CHEBI:29105"/>
    </ligand>
</feature>
<keyword evidence="8 11" id="KW-0520">NAD</keyword>
<keyword evidence="2 11" id="KW-0436">Ligase</keyword>
<dbReference type="Pfam" id="PF12826">
    <property type="entry name" value="HHH_2"/>
    <property type="match status" value="1"/>
</dbReference>
<protein>
    <recommendedName>
        <fullName evidence="11">DNA ligase</fullName>
        <ecNumber evidence="11">6.5.1.2</ecNumber>
    </recommendedName>
    <alternativeName>
        <fullName evidence="11">Polydeoxyribonucleotide synthase [NAD(+)]</fullName>
    </alternativeName>
</protein>
<evidence type="ECO:0000256" key="5">
    <source>
        <dbReference type="ARBA" id="ARBA00022763"/>
    </source>
</evidence>
<dbReference type="InterPro" id="IPR041663">
    <property type="entry name" value="DisA/LigA_HHH"/>
</dbReference>
<dbReference type="SUPFAM" id="SSF56091">
    <property type="entry name" value="DNA ligase/mRNA capping enzyme, catalytic domain"/>
    <property type="match status" value="1"/>
</dbReference>
<feature type="binding site" evidence="11">
    <location>
        <position position="421"/>
    </location>
    <ligand>
        <name>Zn(2+)</name>
        <dbReference type="ChEBI" id="CHEBI:29105"/>
    </ligand>
</feature>
<dbReference type="CDD" id="cd00114">
    <property type="entry name" value="LIGANc"/>
    <property type="match status" value="1"/>
</dbReference>
<dbReference type="SUPFAM" id="SSF47781">
    <property type="entry name" value="RuvA domain 2-like"/>
    <property type="match status" value="1"/>
</dbReference>
<keyword evidence="4 11" id="KW-0479">Metal-binding</keyword>
<sequence>MDIQNTIQTLREELNQHNYNYYVLDEALISDYDFDLKLKQLQELENQYPEYFDENSPTQRVGGAITKNFQTVAHQQRMYSLDNSYSKEELLDWEKRIQKVLGDVPLEYTCELKYDGASISITYENGILKRAVTRGDGFQGDDVTNNIKTIKSVPLKLKGNFPEKFDVRGEIILPFAGFEKMNQELIEIGETPYSNPRNTASGSLKLQDSAEVAKRPLDCLLYFLVGNNLPFKSQFEGLEVARNWGFKAPKEAKLARNLQEVFEFIDYWDIHRHNLPYETDGVVVKVNSFHYQDELGFTAKSPRWAIAYKFKSEQVSTKLNSISYQVGRTGAITPVANLEPVQLAGTIVKRASLHNADQIEKLDIRVDDTVFVEKGGEIIPKIIAVDLSKRPQNSERTKYITHCPECETLLVRNDGEANHYCPNFYGCPPQIIGRIQHYISRKAMDIEGLGGETVALLFNNGLVHNYADLYELTVDQILPLERMAQKSAENLVKGVQNSKNIPFESVLFALGIRFVGETVAKKLAKHYKSIDALRKATLPDLILVDEIGERIAKSVIEFFDNAENKIIIERLKNYGIQFEIIEKINLNATNKLANKTFVVSGVFEKFSRDDLKKAIEDNGGKVGSSISTKTDYVVAGENMGPAKLEKASKLNIPIISEIEFMKLVE</sequence>
<keyword evidence="3 11" id="KW-0235">DNA replication</keyword>
<evidence type="ECO:0000313" key="14">
    <source>
        <dbReference type="Proteomes" id="UP000674217"/>
    </source>
</evidence>
<dbReference type="EC" id="6.5.1.2" evidence="11"/>
<dbReference type="InterPro" id="IPR036420">
    <property type="entry name" value="BRCT_dom_sf"/>
</dbReference>